<dbReference type="EMBL" id="OIVN01000669">
    <property type="protein sequence ID" value="SPC83820.1"/>
    <property type="molecule type" value="Genomic_DNA"/>
</dbReference>
<dbReference type="AlphaFoldDB" id="A0A2N9F9X7"/>
<organism evidence="1">
    <name type="scientific">Fagus sylvatica</name>
    <name type="common">Beechnut</name>
    <dbReference type="NCBI Taxonomy" id="28930"/>
    <lineage>
        <taxon>Eukaryota</taxon>
        <taxon>Viridiplantae</taxon>
        <taxon>Streptophyta</taxon>
        <taxon>Embryophyta</taxon>
        <taxon>Tracheophyta</taxon>
        <taxon>Spermatophyta</taxon>
        <taxon>Magnoliopsida</taxon>
        <taxon>eudicotyledons</taxon>
        <taxon>Gunneridae</taxon>
        <taxon>Pentapetalae</taxon>
        <taxon>rosids</taxon>
        <taxon>fabids</taxon>
        <taxon>Fagales</taxon>
        <taxon>Fagaceae</taxon>
        <taxon>Fagus</taxon>
    </lineage>
</organism>
<sequence length="150" mass="16290">MHTTSVESAVTSRCLCTCCNSVKRSIASATPACSKRPQKLASKNSSATQCAQSAEAEQGNSKSIGTGYISPLLNFEIRDAGKKRNPDPVCGDFFVPQHPFPVRGRRGDFAGNIRKVAAIIIPRIKKGEDKAFSIILRHGRKPGRDQCSYH</sequence>
<accession>A0A2N9F9X7</accession>
<gene>
    <name evidence="1" type="ORF">FSB_LOCUS11702</name>
</gene>
<name>A0A2N9F9X7_FAGSY</name>
<proteinExistence type="predicted"/>
<protein>
    <submittedName>
        <fullName evidence="1">Uncharacterized protein</fullName>
    </submittedName>
</protein>
<reference evidence="1" key="1">
    <citation type="submission" date="2018-02" db="EMBL/GenBank/DDBJ databases">
        <authorList>
            <person name="Cohen D.B."/>
            <person name="Kent A.D."/>
        </authorList>
    </citation>
    <scope>NUCLEOTIDE SEQUENCE</scope>
</reference>
<evidence type="ECO:0000313" key="1">
    <source>
        <dbReference type="EMBL" id="SPC83820.1"/>
    </source>
</evidence>